<protein>
    <submittedName>
        <fullName evidence="2">Uncharacterized protein</fullName>
    </submittedName>
</protein>
<evidence type="ECO:0000313" key="2">
    <source>
        <dbReference type="EMBL" id="KAJ8405265.1"/>
    </source>
</evidence>
<dbReference type="Proteomes" id="UP001221898">
    <property type="component" value="Unassembled WGS sequence"/>
</dbReference>
<accession>A0AAD7SMP0</accession>
<sequence length="118" mass="12915">MAMLLAILLRYSNPLHVDFDSSFGKSLENRWGLRCGWEPLFHWPVLSSIITVLQQRPHQHGLRSGPASPSALKTSRRGGEQEGLTPLADRRRASAPTGSPVTDCFSGALHELGNDSPV</sequence>
<gene>
    <name evidence="2" type="ORF">AAFF_G00322560</name>
</gene>
<evidence type="ECO:0000256" key="1">
    <source>
        <dbReference type="SAM" id="MobiDB-lite"/>
    </source>
</evidence>
<dbReference type="EMBL" id="JAINUG010000049">
    <property type="protein sequence ID" value="KAJ8405265.1"/>
    <property type="molecule type" value="Genomic_DNA"/>
</dbReference>
<proteinExistence type="predicted"/>
<keyword evidence="3" id="KW-1185">Reference proteome</keyword>
<name>A0AAD7SMP0_9TELE</name>
<comment type="caution">
    <text evidence="2">The sequence shown here is derived from an EMBL/GenBank/DDBJ whole genome shotgun (WGS) entry which is preliminary data.</text>
</comment>
<dbReference type="AlphaFoldDB" id="A0AAD7SMP0"/>
<reference evidence="2" key="1">
    <citation type="journal article" date="2023" name="Science">
        <title>Genome structures resolve the early diversification of teleost fishes.</title>
        <authorList>
            <person name="Parey E."/>
            <person name="Louis A."/>
            <person name="Montfort J."/>
            <person name="Bouchez O."/>
            <person name="Roques C."/>
            <person name="Iampietro C."/>
            <person name="Lluch J."/>
            <person name="Castinel A."/>
            <person name="Donnadieu C."/>
            <person name="Desvignes T."/>
            <person name="Floi Bucao C."/>
            <person name="Jouanno E."/>
            <person name="Wen M."/>
            <person name="Mejri S."/>
            <person name="Dirks R."/>
            <person name="Jansen H."/>
            <person name="Henkel C."/>
            <person name="Chen W.J."/>
            <person name="Zahm M."/>
            <person name="Cabau C."/>
            <person name="Klopp C."/>
            <person name="Thompson A.W."/>
            <person name="Robinson-Rechavi M."/>
            <person name="Braasch I."/>
            <person name="Lecointre G."/>
            <person name="Bobe J."/>
            <person name="Postlethwait J.H."/>
            <person name="Berthelot C."/>
            <person name="Roest Crollius H."/>
            <person name="Guiguen Y."/>
        </authorList>
    </citation>
    <scope>NUCLEOTIDE SEQUENCE</scope>
    <source>
        <strain evidence="2">NC1722</strain>
    </source>
</reference>
<evidence type="ECO:0000313" key="3">
    <source>
        <dbReference type="Proteomes" id="UP001221898"/>
    </source>
</evidence>
<feature type="region of interest" description="Disordered" evidence="1">
    <location>
        <begin position="57"/>
        <end position="118"/>
    </location>
</feature>
<organism evidence="2 3">
    <name type="scientific">Aldrovandia affinis</name>
    <dbReference type="NCBI Taxonomy" id="143900"/>
    <lineage>
        <taxon>Eukaryota</taxon>
        <taxon>Metazoa</taxon>
        <taxon>Chordata</taxon>
        <taxon>Craniata</taxon>
        <taxon>Vertebrata</taxon>
        <taxon>Euteleostomi</taxon>
        <taxon>Actinopterygii</taxon>
        <taxon>Neopterygii</taxon>
        <taxon>Teleostei</taxon>
        <taxon>Notacanthiformes</taxon>
        <taxon>Halosauridae</taxon>
        <taxon>Aldrovandia</taxon>
    </lineage>
</organism>